<name>A0A9N9NQ22_9GLOM</name>
<protein>
    <submittedName>
        <fullName evidence="1">13170_t:CDS:1</fullName>
    </submittedName>
</protein>
<dbReference type="Proteomes" id="UP000789405">
    <property type="component" value="Unassembled WGS sequence"/>
</dbReference>
<sequence length="107" mass="12775">MHYHIKKCLKEANLANISHDEPISSSIIDTENPPDWLKNEFSSRKWKMISDNSSYDIAIKEHYQWIRRQGDYKKYNNEINKGTWQIDTISMPLKYLSRSLREALLIM</sequence>
<proteinExistence type="predicted"/>
<dbReference type="EMBL" id="CAJVPY010014712">
    <property type="protein sequence ID" value="CAG8747913.1"/>
    <property type="molecule type" value="Genomic_DNA"/>
</dbReference>
<accession>A0A9N9NQ22</accession>
<reference evidence="1" key="1">
    <citation type="submission" date="2021-06" db="EMBL/GenBank/DDBJ databases">
        <authorList>
            <person name="Kallberg Y."/>
            <person name="Tangrot J."/>
            <person name="Rosling A."/>
        </authorList>
    </citation>
    <scope>NUCLEOTIDE SEQUENCE</scope>
    <source>
        <strain evidence="1">MA453B</strain>
    </source>
</reference>
<dbReference type="OrthoDB" id="2446408at2759"/>
<evidence type="ECO:0000313" key="1">
    <source>
        <dbReference type="EMBL" id="CAG8747913.1"/>
    </source>
</evidence>
<comment type="caution">
    <text evidence="1">The sequence shown here is derived from an EMBL/GenBank/DDBJ whole genome shotgun (WGS) entry which is preliminary data.</text>
</comment>
<gene>
    <name evidence="1" type="ORF">DERYTH_LOCUS16608</name>
</gene>
<evidence type="ECO:0000313" key="2">
    <source>
        <dbReference type="Proteomes" id="UP000789405"/>
    </source>
</evidence>
<dbReference type="AlphaFoldDB" id="A0A9N9NQ22"/>
<organism evidence="1 2">
    <name type="scientific">Dentiscutata erythropus</name>
    <dbReference type="NCBI Taxonomy" id="1348616"/>
    <lineage>
        <taxon>Eukaryota</taxon>
        <taxon>Fungi</taxon>
        <taxon>Fungi incertae sedis</taxon>
        <taxon>Mucoromycota</taxon>
        <taxon>Glomeromycotina</taxon>
        <taxon>Glomeromycetes</taxon>
        <taxon>Diversisporales</taxon>
        <taxon>Gigasporaceae</taxon>
        <taxon>Dentiscutata</taxon>
    </lineage>
</organism>
<keyword evidence="2" id="KW-1185">Reference proteome</keyword>